<keyword evidence="2" id="KW-1185">Reference proteome</keyword>
<name>A0A9J7AX38_9PROT</name>
<reference evidence="1" key="1">
    <citation type="submission" date="2022-08" db="EMBL/GenBank/DDBJ databases">
        <title>Nisaea acidiphila sp. nov., isolated from a marine algal debris and emended description of the genus Nisaea Urios et al. 2008.</title>
        <authorList>
            <person name="Kwon K."/>
        </authorList>
    </citation>
    <scope>NUCLEOTIDE SEQUENCE</scope>
    <source>
        <strain evidence="1">MEBiC11861</strain>
    </source>
</reference>
<dbReference type="EMBL" id="CP102480">
    <property type="protein sequence ID" value="UUX51935.1"/>
    <property type="molecule type" value="Genomic_DNA"/>
</dbReference>
<evidence type="ECO:0000313" key="1">
    <source>
        <dbReference type="EMBL" id="UUX51935.1"/>
    </source>
</evidence>
<dbReference type="RefSeq" id="WP_257771702.1">
    <property type="nucleotide sequence ID" value="NZ_CP102480.1"/>
</dbReference>
<gene>
    <name evidence="1" type="ORF">NUH88_09565</name>
</gene>
<dbReference type="KEGG" id="naci:NUH88_09565"/>
<organism evidence="1 2">
    <name type="scientific">Nisaea acidiphila</name>
    <dbReference type="NCBI Taxonomy" id="1862145"/>
    <lineage>
        <taxon>Bacteria</taxon>
        <taxon>Pseudomonadati</taxon>
        <taxon>Pseudomonadota</taxon>
        <taxon>Alphaproteobacteria</taxon>
        <taxon>Rhodospirillales</taxon>
        <taxon>Thalassobaculaceae</taxon>
        <taxon>Nisaea</taxon>
    </lineage>
</organism>
<dbReference type="Proteomes" id="UP001060336">
    <property type="component" value="Chromosome"/>
</dbReference>
<sequence length="116" mass="13086">MPNLTAPTTVNLPKVNLPLSGDVTQAINPWKWVFDWAGSTFSLINVNLGRSANPELEQEILEEVGSYGRQLGRIGEAMQVLVDRLDRSTLTTEERHAIEAFEVQLREINELKGRQR</sequence>
<dbReference type="AlphaFoldDB" id="A0A9J7AX38"/>
<proteinExistence type="predicted"/>
<accession>A0A9J7AX38</accession>
<protein>
    <submittedName>
        <fullName evidence="1">Uncharacterized protein</fullName>
    </submittedName>
</protein>
<evidence type="ECO:0000313" key="2">
    <source>
        <dbReference type="Proteomes" id="UP001060336"/>
    </source>
</evidence>